<dbReference type="EnsemblPlants" id="KQL04509">
    <property type="protein sequence ID" value="KQL04509"/>
    <property type="gene ID" value="SETIT_003647mg"/>
</dbReference>
<dbReference type="AlphaFoldDB" id="K3XP24"/>
<dbReference type="Gramene" id="KQL04509">
    <property type="protein sequence ID" value="KQL04509"/>
    <property type="gene ID" value="SETIT_003647mg"/>
</dbReference>
<dbReference type="HOGENOM" id="CLU_2853968_0_0_1"/>
<reference evidence="2" key="2">
    <citation type="submission" date="2018-08" db="UniProtKB">
        <authorList>
            <consortium name="EnsemblPlants"/>
        </authorList>
    </citation>
    <scope>IDENTIFICATION</scope>
    <source>
        <strain evidence="2">Yugu1</strain>
    </source>
</reference>
<feature type="compositionally biased region" description="Basic and acidic residues" evidence="1">
    <location>
        <begin position="8"/>
        <end position="32"/>
    </location>
</feature>
<proteinExistence type="predicted"/>
<reference evidence="3" key="1">
    <citation type="journal article" date="2012" name="Nat. Biotechnol.">
        <title>Reference genome sequence of the model plant Setaria.</title>
        <authorList>
            <person name="Bennetzen J.L."/>
            <person name="Schmutz J."/>
            <person name="Wang H."/>
            <person name="Percifield R."/>
            <person name="Hawkins J."/>
            <person name="Pontaroli A.C."/>
            <person name="Estep M."/>
            <person name="Feng L."/>
            <person name="Vaughn J.N."/>
            <person name="Grimwood J."/>
            <person name="Jenkins J."/>
            <person name="Barry K."/>
            <person name="Lindquist E."/>
            <person name="Hellsten U."/>
            <person name="Deshpande S."/>
            <person name="Wang X."/>
            <person name="Wu X."/>
            <person name="Mitros T."/>
            <person name="Triplett J."/>
            <person name="Yang X."/>
            <person name="Ye C.Y."/>
            <person name="Mauro-Herrera M."/>
            <person name="Wang L."/>
            <person name="Li P."/>
            <person name="Sharma M."/>
            <person name="Sharma R."/>
            <person name="Ronald P.C."/>
            <person name="Panaud O."/>
            <person name="Kellogg E.A."/>
            <person name="Brutnell T.P."/>
            <person name="Doust A.N."/>
            <person name="Tuskan G.A."/>
            <person name="Rokhsar D."/>
            <person name="Devos K.M."/>
        </authorList>
    </citation>
    <scope>NUCLEOTIDE SEQUENCE [LARGE SCALE GENOMIC DNA]</scope>
    <source>
        <strain evidence="3">cv. Yugu1</strain>
    </source>
</reference>
<dbReference type="Proteomes" id="UP000004995">
    <property type="component" value="Unassembled WGS sequence"/>
</dbReference>
<evidence type="ECO:0000313" key="2">
    <source>
        <dbReference type="EnsemblPlants" id="KQL04509"/>
    </source>
</evidence>
<protein>
    <submittedName>
        <fullName evidence="2">Uncharacterized protein</fullName>
    </submittedName>
</protein>
<accession>K3XP24</accession>
<evidence type="ECO:0000256" key="1">
    <source>
        <dbReference type="SAM" id="MobiDB-lite"/>
    </source>
</evidence>
<sequence>MASRRRAGGRDRAAREWREARTAAVEAREEHGRRQRRPRGSGAKPGVKKRNASAAYYRRHIFWFW</sequence>
<evidence type="ECO:0000313" key="3">
    <source>
        <dbReference type="Proteomes" id="UP000004995"/>
    </source>
</evidence>
<keyword evidence="3" id="KW-1185">Reference proteome</keyword>
<organism evidence="2 3">
    <name type="scientific">Setaria italica</name>
    <name type="common">Foxtail millet</name>
    <name type="synonym">Panicum italicum</name>
    <dbReference type="NCBI Taxonomy" id="4555"/>
    <lineage>
        <taxon>Eukaryota</taxon>
        <taxon>Viridiplantae</taxon>
        <taxon>Streptophyta</taxon>
        <taxon>Embryophyta</taxon>
        <taxon>Tracheophyta</taxon>
        <taxon>Spermatophyta</taxon>
        <taxon>Magnoliopsida</taxon>
        <taxon>Liliopsida</taxon>
        <taxon>Poales</taxon>
        <taxon>Poaceae</taxon>
        <taxon>PACMAD clade</taxon>
        <taxon>Panicoideae</taxon>
        <taxon>Panicodae</taxon>
        <taxon>Paniceae</taxon>
        <taxon>Cenchrinae</taxon>
        <taxon>Setaria</taxon>
    </lineage>
</organism>
<dbReference type="EMBL" id="AGNK02002878">
    <property type="status" value="NOT_ANNOTATED_CDS"/>
    <property type="molecule type" value="Genomic_DNA"/>
</dbReference>
<name>K3XP24_SETIT</name>
<feature type="region of interest" description="Disordered" evidence="1">
    <location>
        <begin position="1"/>
        <end position="51"/>
    </location>
</feature>
<dbReference type="InParanoid" id="K3XP24"/>